<evidence type="ECO:0000313" key="3">
    <source>
        <dbReference type="Proteomes" id="UP000503129"/>
    </source>
</evidence>
<dbReference type="InterPro" id="IPR008629">
    <property type="entry name" value="GUN4-like"/>
</dbReference>
<dbReference type="Pfam" id="PF05419">
    <property type="entry name" value="GUN4"/>
    <property type="match status" value="1"/>
</dbReference>
<dbReference type="PANTHER" id="PTHR34800:SF1">
    <property type="entry name" value="TETRAPYRROLE-BINDING PROTEIN, CHLOROPLASTIC"/>
    <property type="match status" value="1"/>
</dbReference>
<dbReference type="EMBL" id="CP030118">
    <property type="protein sequence ID" value="QDL12201.1"/>
    <property type="molecule type" value="Genomic_DNA"/>
</dbReference>
<protein>
    <recommendedName>
        <fullName evidence="1">GUN4-like domain-containing protein</fullName>
    </recommendedName>
</protein>
<dbReference type="Proteomes" id="UP000503129">
    <property type="component" value="Chromosome"/>
</dbReference>
<accession>A0A856MRF1</accession>
<feature type="domain" description="GUN4-like" evidence="1">
    <location>
        <begin position="64"/>
        <end position="133"/>
    </location>
</feature>
<dbReference type="PANTHER" id="PTHR34800">
    <property type="entry name" value="TETRAPYRROLE-BINDING PROTEIN, CHLOROPLASTIC"/>
    <property type="match status" value="1"/>
</dbReference>
<evidence type="ECO:0000313" key="2">
    <source>
        <dbReference type="EMBL" id="QDL12201.1"/>
    </source>
</evidence>
<organism evidence="2 3">
    <name type="scientific">Brasilonema sennae CENA114</name>
    <dbReference type="NCBI Taxonomy" id="415709"/>
    <lineage>
        <taxon>Bacteria</taxon>
        <taxon>Bacillati</taxon>
        <taxon>Cyanobacteriota</taxon>
        <taxon>Cyanophyceae</taxon>
        <taxon>Nostocales</taxon>
        <taxon>Scytonemataceae</taxon>
        <taxon>Brasilonema</taxon>
        <taxon>Bromeliae group (in: Brasilonema)</taxon>
    </lineage>
</organism>
<gene>
    <name evidence="2" type="ORF">DP114_11545</name>
</gene>
<reference evidence="2 3" key="1">
    <citation type="submission" date="2018-06" db="EMBL/GenBank/DDBJ databases">
        <title>Comparative genomics of Brasilonema spp. strains.</title>
        <authorList>
            <person name="Alvarenga D.O."/>
            <person name="Fiore M.F."/>
            <person name="Varani A.M."/>
        </authorList>
    </citation>
    <scope>NUCLEOTIDE SEQUENCE [LARGE SCALE GENOMIC DNA]</scope>
    <source>
        <strain evidence="2 3">CENA114</strain>
    </source>
</reference>
<dbReference type="AlphaFoldDB" id="A0A856MRF1"/>
<keyword evidence="3" id="KW-1185">Reference proteome</keyword>
<evidence type="ECO:0000259" key="1">
    <source>
        <dbReference type="Pfam" id="PF05419"/>
    </source>
</evidence>
<dbReference type="CDD" id="cd16383">
    <property type="entry name" value="GUN4"/>
    <property type="match status" value="1"/>
</dbReference>
<dbReference type="KEGG" id="bsen:DP114_11545"/>
<dbReference type="GO" id="GO:0046906">
    <property type="term" value="F:tetrapyrrole binding"/>
    <property type="evidence" value="ECO:0007669"/>
    <property type="project" value="TreeGrafter"/>
</dbReference>
<name>A0A856MRF1_9CYAN</name>
<dbReference type="Gene3D" id="1.25.40.620">
    <property type="match status" value="1"/>
</dbReference>
<proteinExistence type="predicted"/>
<dbReference type="InterPro" id="IPR037215">
    <property type="entry name" value="GUN4-like_sf"/>
</dbReference>
<dbReference type="SUPFAM" id="SSF140869">
    <property type="entry name" value="GUN4-like"/>
    <property type="match status" value="1"/>
</dbReference>
<sequence>MTNINFWDANRFCAWLSLRTRKELGEPGICYKPATQAEKQQHPCEEDKKYADKEGIRLIRFQVPTRYAQLAYYLAAGEWKEADEETNKVMLEVAGGEKQGYLELEDIRQFPCEDLRIIDKLWVEYSNGHFNVSI</sequence>